<evidence type="ECO:0000256" key="2">
    <source>
        <dbReference type="SAM" id="MobiDB-lite"/>
    </source>
</evidence>
<feature type="region of interest" description="Disordered" evidence="2">
    <location>
        <begin position="99"/>
        <end position="143"/>
    </location>
</feature>
<keyword evidence="3" id="KW-0472">Membrane</keyword>
<evidence type="ECO:0000313" key="5">
    <source>
        <dbReference type="Proteomes" id="UP000242447"/>
    </source>
</evidence>
<accession>A0A1W6P1Z6</accession>
<reference evidence="4 5" key="1">
    <citation type="submission" date="2017-02" db="EMBL/GenBank/DDBJ databases">
        <title>Ketogulonicigenium robustum SPU B003 Genome sequencing and assembly.</title>
        <authorList>
            <person name="Li Y."/>
            <person name="Liu L."/>
            <person name="Wang C."/>
            <person name="Zhang M."/>
            <person name="Zhang T."/>
            <person name="Zhang Y."/>
        </authorList>
    </citation>
    <scope>NUCLEOTIDE SEQUENCE [LARGE SCALE GENOMIC DNA]</scope>
    <source>
        <strain evidence="4 5">SPU_B003</strain>
    </source>
</reference>
<dbReference type="Proteomes" id="UP000242447">
    <property type="component" value="Chromosome"/>
</dbReference>
<feature type="transmembrane region" description="Helical" evidence="3">
    <location>
        <begin position="6"/>
        <end position="28"/>
    </location>
</feature>
<evidence type="ECO:0000256" key="3">
    <source>
        <dbReference type="SAM" id="Phobius"/>
    </source>
</evidence>
<keyword evidence="3" id="KW-1133">Transmembrane helix</keyword>
<keyword evidence="3" id="KW-0812">Transmembrane</keyword>
<evidence type="ECO:0000256" key="1">
    <source>
        <dbReference type="SAM" id="Coils"/>
    </source>
</evidence>
<dbReference type="OrthoDB" id="7630018at2"/>
<feature type="compositionally biased region" description="Low complexity" evidence="2">
    <location>
        <begin position="101"/>
        <end position="111"/>
    </location>
</feature>
<protein>
    <submittedName>
        <fullName evidence="4">Uncharacterized protein</fullName>
    </submittedName>
</protein>
<keyword evidence="1" id="KW-0175">Coiled coil</keyword>
<evidence type="ECO:0000313" key="4">
    <source>
        <dbReference type="EMBL" id="ARO15421.1"/>
    </source>
</evidence>
<sequence length="143" mass="15021">MGTGMSGIADILMIAATLAAAVYCHVLARRLRAFTNLESGVGGAVATLARQVDDLQRALSAARVAGDQSAQRLDAANRKAEESARRIELLLAAMHDLPDTPRAAKPAAKAPAKPRNRKVATPVPALPPAELPTFLRPKPEVSV</sequence>
<organism evidence="4 5">
    <name type="scientific">Ketogulonicigenium robustum</name>
    <dbReference type="NCBI Taxonomy" id="92947"/>
    <lineage>
        <taxon>Bacteria</taxon>
        <taxon>Pseudomonadati</taxon>
        <taxon>Pseudomonadota</taxon>
        <taxon>Alphaproteobacteria</taxon>
        <taxon>Rhodobacterales</taxon>
        <taxon>Roseobacteraceae</taxon>
        <taxon>Ketogulonicigenium</taxon>
    </lineage>
</organism>
<keyword evidence="5" id="KW-1185">Reference proteome</keyword>
<dbReference type="AlphaFoldDB" id="A0A1W6P1Z6"/>
<feature type="coiled-coil region" evidence="1">
    <location>
        <begin position="45"/>
        <end position="93"/>
    </location>
</feature>
<name>A0A1W6P1Z6_9RHOB</name>
<dbReference type="STRING" id="92947.BVG79_02081"/>
<dbReference type="KEGG" id="kro:BVG79_02081"/>
<gene>
    <name evidence="4" type="ORF">BVG79_02081</name>
</gene>
<dbReference type="EMBL" id="CP019937">
    <property type="protein sequence ID" value="ARO15421.1"/>
    <property type="molecule type" value="Genomic_DNA"/>
</dbReference>
<proteinExistence type="predicted"/>